<reference evidence="2" key="1">
    <citation type="journal article" date="2015" name="Nature">
        <title>Complex archaea that bridge the gap between prokaryotes and eukaryotes.</title>
        <authorList>
            <person name="Spang A."/>
            <person name="Saw J.H."/>
            <person name="Jorgensen S.L."/>
            <person name="Zaremba-Niedzwiedzka K."/>
            <person name="Martijn J."/>
            <person name="Lind A.E."/>
            <person name="van Eijk R."/>
            <person name="Schleper C."/>
            <person name="Guy L."/>
            <person name="Ettema T.J."/>
        </authorList>
    </citation>
    <scope>NUCLEOTIDE SEQUENCE</scope>
</reference>
<sequence length="96" mass="11025">MTETLWLNGATLALVSGIIWVLFRTVARVRLDNNTGLTALRDHNTATAKDIYVQLTNFRVEVAKQYVTANHLRDVEDRIMNRLDSIERLVRNSVKK</sequence>
<dbReference type="AlphaFoldDB" id="A0A0F9AYF4"/>
<keyword evidence="1" id="KW-0472">Membrane</keyword>
<evidence type="ECO:0000313" key="2">
    <source>
        <dbReference type="EMBL" id="KKK83389.1"/>
    </source>
</evidence>
<keyword evidence="1" id="KW-1133">Transmembrane helix</keyword>
<proteinExistence type="predicted"/>
<evidence type="ECO:0000256" key="1">
    <source>
        <dbReference type="SAM" id="Phobius"/>
    </source>
</evidence>
<gene>
    <name evidence="2" type="ORF">LCGC14_2793900</name>
</gene>
<organism evidence="2">
    <name type="scientific">marine sediment metagenome</name>
    <dbReference type="NCBI Taxonomy" id="412755"/>
    <lineage>
        <taxon>unclassified sequences</taxon>
        <taxon>metagenomes</taxon>
        <taxon>ecological metagenomes</taxon>
    </lineage>
</organism>
<keyword evidence="1" id="KW-0812">Transmembrane</keyword>
<accession>A0A0F9AYF4</accession>
<comment type="caution">
    <text evidence="2">The sequence shown here is derived from an EMBL/GenBank/DDBJ whole genome shotgun (WGS) entry which is preliminary data.</text>
</comment>
<feature type="transmembrane region" description="Helical" evidence="1">
    <location>
        <begin position="6"/>
        <end position="23"/>
    </location>
</feature>
<name>A0A0F9AYF4_9ZZZZ</name>
<dbReference type="EMBL" id="LAZR01052246">
    <property type="protein sequence ID" value="KKK83389.1"/>
    <property type="molecule type" value="Genomic_DNA"/>
</dbReference>
<protein>
    <submittedName>
        <fullName evidence="2">Uncharacterized protein</fullName>
    </submittedName>
</protein>